<name>A0A8T3A2Z2_DENNO</name>
<protein>
    <submittedName>
        <fullName evidence="2">Uncharacterized protein</fullName>
    </submittedName>
</protein>
<feature type="compositionally biased region" description="Basic and acidic residues" evidence="1">
    <location>
        <begin position="268"/>
        <end position="280"/>
    </location>
</feature>
<evidence type="ECO:0000313" key="3">
    <source>
        <dbReference type="Proteomes" id="UP000829196"/>
    </source>
</evidence>
<feature type="region of interest" description="Disordered" evidence="1">
    <location>
        <begin position="1"/>
        <end position="20"/>
    </location>
</feature>
<feature type="region of interest" description="Disordered" evidence="1">
    <location>
        <begin position="261"/>
        <end position="280"/>
    </location>
</feature>
<gene>
    <name evidence="2" type="ORF">KFK09_028387</name>
</gene>
<reference evidence="2" key="1">
    <citation type="journal article" date="2022" name="Front. Genet.">
        <title>Chromosome-Scale Assembly of the Dendrobium nobile Genome Provides Insights Into the Molecular Mechanism of the Biosynthesis of the Medicinal Active Ingredient of Dendrobium.</title>
        <authorList>
            <person name="Xu Q."/>
            <person name="Niu S.-C."/>
            <person name="Li K.-L."/>
            <person name="Zheng P.-J."/>
            <person name="Zhang X.-J."/>
            <person name="Jia Y."/>
            <person name="Liu Y."/>
            <person name="Niu Y.-X."/>
            <person name="Yu L.-H."/>
            <person name="Chen D.-F."/>
            <person name="Zhang G.-Q."/>
        </authorList>
    </citation>
    <scope>NUCLEOTIDE SEQUENCE</scope>
    <source>
        <tissue evidence="2">Leaf</tissue>
    </source>
</reference>
<evidence type="ECO:0000256" key="1">
    <source>
        <dbReference type="SAM" id="MobiDB-lite"/>
    </source>
</evidence>
<dbReference type="AlphaFoldDB" id="A0A8T3A2Z2"/>
<dbReference type="OrthoDB" id="798597at2759"/>
<evidence type="ECO:0000313" key="2">
    <source>
        <dbReference type="EMBL" id="KAI0488551.1"/>
    </source>
</evidence>
<accession>A0A8T3A2Z2</accession>
<sequence length="362" mass="41826">MAGGKHIRQTSGSSSRARIDPHFREAEDEAAYHRYKECGITVSRIINPAHISYPVMDLFAHTSLCFILSLAFPFNSKFLREFFANLRINPTFTTLTSYVNRRPVEITYQDCVDLLQLSTTGDKLHLIASDPDLDWSTENHFLRQTNVPYHVGETSSLVKDARTIQHVLRTSVIPKAGDRIHITPLLSLTTFYIIAQREFNTADLIFRYIDHLTTIRDPGHKRKPNLALGHIIAYVLETKYQLQYPIPPNLPTPFYSNNSFNTLHSTHLHPEEPQGAREEEAPALAPIPDPVSLHQHSSVDQLIERFDRWETRFDAYVAAQEQQHFEDIARYEQHRTEDLARFDSFLTHQQQQHDKDIAWFNA</sequence>
<dbReference type="EMBL" id="JAGYWB010000019">
    <property type="protein sequence ID" value="KAI0488551.1"/>
    <property type="molecule type" value="Genomic_DNA"/>
</dbReference>
<proteinExistence type="predicted"/>
<dbReference type="Proteomes" id="UP000829196">
    <property type="component" value="Unassembled WGS sequence"/>
</dbReference>
<comment type="caution">
    <text evidence="2">The sequence shown here is derived from an EMBL/GenBank/DDBJ whole genome shotgun (WGS) entry which is preliminary data.</text>
</comment>
<organism evidence="2 3">
    <name type="scientific">Dendrobium nobile</name>
    <name type="common">Orchid</name>
    <dbReference type="NCBI Taxonomy" id="94219"/>
    <lineage>
        <taxon>Eukaryota</taxon>
        <taxon>Viridiplantae</taxon>
        <taxon>Streptophyta</taxon>
        <taxon>Embryophyta</taxon>
        <taxon>Tracheophyta</taxon>
        <taxon>Spermatophyta</taxon>
        <taxon>Magnoliopsida</taxon>
        <taxon>Liliopsida</taxon>
        <taxon>Asparagales</taxon>
        <taxon>Orchidaceae</taxon>
        <taxon>Epidendroideae</taxon>
        <taxon>Malaxideae</taxon>
        <taxon>Dendrobiinae</taxon>
        <taxon>Dendrobium</taxon>
    </lineage>
</organism>
<keyword evidence="3" id="KW-1185">Reference proteome</keyword>